<dbReference type="SMART" id="SM00184">
    <property type="entry name" value="RING"/>
    <property type="match status" value="2"/>
</dbReference>
<dbReference type="PANTHER" id="PTHR14991:SF0">
    <property type="entry name" value="RING FINGER PROTEIN 32"/>
    <property type="match status" value="1"/>
</dbReference>
<evidence type="ECO:0000256" key="4">
    <source>
        <dbReference type="PROSITE-ProRule" id="PRU00175"/>
    </source>
</evidence>
<dbReference type="AlphaFoldDB" id="A0A6B0RVP4"/>
<keyword evidence="3" id="KW-0862">Zinc</keyword>
<feature type="domain" description="RING-type" evidence="6">
    <location>
        <begin position="230"/>
        <end position="272"/>
    </location>
</feature>
<dbReference type="InterPro" id="IPR042862">
    <property type="entry name" value="RNF32"/>
</dbReference>
<evidence type="ECO:0000256" key="5">
    <source>
        <dbReference type="SAM" id="MobiDB-lite"/>
    </source>
</evidence>
<organism evidence="7 8">
    <name type="scientific">Bos mutus</name>
    <name type="common">wild yak</name>
    <dbReference type="NCBI Taxonomy" id="72004"/>
    <lineage>
        <taxon>Eukaryota</taxon>
        <taxon>Metazoa</taxon>
        <taxon>Chordata</taxon>
        <taxon>Craniata</taxon>
        <taxon>Vertebrata</taxon>
        <taxon>Euteleostomi</taxon>
        <taxon>Mammalia</taxon>
        <taxon>Eutheria</taxon>
        <taxon>Laurasiatheria</taxon>
        <taxon>Artiodactyla</taxon>
        <taxon>Ruminantia</taxon>
        <taxon>Pecora</taxon>
        <taxon>Bovidae</taxon>
        <taxon>Bovinae</taxon>
        <taxon>Bos</taxon>
    </lineage>
</organism>
<reference evidence="7" key="1">
    <citation type="submission" date="2019-10" db="EMBL/GenBank/DDBJ databases">
        <title>The sequence and de novo assembly of the wild yak genome.</title>
        <authorList>
            <person name="Liu Y."/>
        </authorList>
    </citation>
    <scope>NUCLEOTIDE SEQUENCE [LARGE SCALE GENOMIC DNA]</scope>
    <source>
        <strain evidence="7">WY2019</strain>
    </source>
</reference>
<dbReference type="CDD" id="cd16678">
    <property type="entry name" value="RING-H2_RNF32_rpt2"/>
    <property type="match status" value="1"/>
</dbReference>
<dbReference type="EMBL" id="VBQZ03000106">
    <property type="protein sequence ID" value="MXQ94168.1"/>
    <property type="molecule type" value="Genomic_DNA"/>
</dbReference>
<gene>
    <name evidence="7" type="ORF">E5288_WYG010389</name>
</gene>
<accession>A0A6B0RVP4</accession>
<dbReference type="GO" id="GO:0008270">
    <property type="term" value="F:zinc ion binding"/>
    <property type="evidence" value="ECO:0007669"/>
    <property type="project" value="UniProtKB-KW"/>
</dbReference>
<dbReference type="InterPro" id="IPR001841">
    <property type="entry name" value="Znf_RING"/>
</dbReference>
<comment type="caution">
    <text evidence="7">The sequence shown here is derived from an EMBL/GenBank/DDBJ whole genome shotgun (WGS) entry which is preliminary data.</text>
</comment>
<dbReference type="Pfam" id="PF13639">
    <property type="entry name" value="zf-RING_2"/>
    <property type="match status" value="1"/>
</dbReference>
<dbReference type="Gene3D" id="3.30.40.10">
    <property type="entry name" value="Zinc/RING finger domain, C3HC4 (zinc finger)"/>
    <property type="match status" value="2"/>
</dbReference>
<dbReference type="Pfam" id="PF17123">
    <property type="entry name" value="zf-RING_11"/>
    <property type="match status" value="1"/>
</dbReference>
<dbReference type="PROSITE" id="PS50096">
    <property type="entry name" value="IQ"/>
    <property type="match status" value="1"/>
</dbReference>
<evidence type="ECO:0000259" key="6">
    <source>
        <dbReference type="PROSITE" id="PS50089"/>
    </source>
</evidence>
<dbReference type="CDD" id="cd23767">
    <property type="entry name" value="IQCD"/>
    <property type="match status" value="1"/>
</dbReference>
<evidence type="ECO:0000256" key="3">
    <source>
        <dbReference type="ARBA" id="ARBA00022833"/>
    </source>
</evidence>
<feature type="region of interest" description="Disordered" evidence="5">
    <location>
        <begin position="1"/>
        <end position="36"/>
    </location>
</feature>
<dbReference type="InterPro" id="IPR000048">
    <property type="entry name" value="IQ_motif_EF-hand-BS"/>
</dbReference>
<keyword evidence="8" id="KW-1185">Reference proteome</keyword>
<keyword evidence="1" id="KW-0479">Metal-binding</keyword>
<dbReference type="CDD" id="cd16677">
    <property type="entry name" value="RING-H2_RNF32_rpt1"/>
    <property type="match status" value="1"/>
</dbReference>
<name>A0A6B0RVP4_9CETA</name>
<dbReference type="InterPro" id="IPR013083">
    <property type="entry name" value="Znf_RING/FYVE/PHD"/>
</dbReference>
<evidence type="ECO:0000313" key="8">
    <source>
        <dbReference type="Proteomes" id="UP000322234"/>
    </source>
</evidence>
<dbReference type="PROSITE" id="PS50089">
    <property type="entry name" value="ZF_RING_2"/>
    <property type="match status" value="2"/>
</dbReference>
<protein>
    <recommendedName>
        <fullName evidence="6">RING-type domain-containing protein</fullName>
    </recommendedName>
</protein>
<sequence length="453" mass="51126">MRDAAASGAGPASMRSVAEPRRASGKRLPAPGGTGLMSMRAGASLVRRRLLGNGEPRRLDCCDETLEGNFLHASLEAGIGRIEGLGYERMIYFDAAKQQLLLNQHGHSSKQDNLAVTAVALQDHIVHDLQLQNLSVADYSKTKVQKTENRSKSLKRNAKATIDTGLKKTTQGGLKVEDPEKEYVLDPKPPPLTLAQKLGLFDPPALPLSADEWDRVKQRSVEQGDSMQPCPICKEEFGLHPQVLLSCSHVFHRACLQAFEKFTNKKTCPLCRKNQYQTRVIRDGARLFRIKCATRIQASWRGHVVRRWYRDLRRTVPPADAKLRRKFFETKFTEISQRLLCSYRTDIDELFSEVDRCLAINRSVLQQLEERCGRELSEEEWGEIQTQALRREAPDCPICLTALAPRETVLLSCSHVFHLACLRALEEFSLGESAPFHACPLCRCCYQKRILEC</sequence>
<dbReference type="SUPFAM" id="SSF57850">
    <property type="entry name" value="RING/U-box"/>
    <property type="match status" value="2"/>
</dbReference>
<evidence type="ECO:0000256" key="2">
    <source>
        <dbReference type="ARBA" id="ARBA00022771"/>
    </source>
</evidence>
<evidence type="ECO:0000256" key="1">
    <source>
        <dbReference type="ARBA" id="ARBA00022723"/>
    </source>
</evidence>
<keyword evidence="2 4" id="KW-0863">Zinc-finger</keyword>
<dbReference type="Pfam" id="PF00612">
    <property type="entry name" value="IQ"/>
    <property type="match status" value="1"/>
</dbReference>
<feature type="domain" description="RING-type" evidence="6">
    <location>
        <begin position="396"/>
        <end position="443"/>
    </location>
</feature>
<evidence type="ECO:0000313" key="7">
    <source>
        <dbReference type="EMBL" id="MXQ94168.1"/>
    </source>
</evidence>
<dbReference type="Proteomes" id="UP000322234">
    <property type="component" value="Unassembled WGS sequence"/>
</dbReference>
<proteinExistence type="predicted"/>
<dbReference type="PANTHER" id="PTHR14991">
    <property type="entry name" value="RING FINGER PROTEIN 32"/>
    <property type="match status" value="1"/>
</dbReference>